<gene>
    <name evidence="1" type="ORF">KBTEX_04547</name>
</gene>
<dbReference type="AlphaFoldDB" id="A0A5B8RM62"/>
<name>A0A5B8RM62_9ZZZZ</name>
<organism evidence="1">
    <name type="scientific">uncultured organism</name>
    <dbReference type="NCBI Taxonomy" id="155900"/>
    <lineage>
        <taxon>unclassified sequences</taxon>
        <taxon>environmental samples</taxon>
    </lineage>
</organism>
<dbReference type="EMBL" id="MN080136">
    <property type="protein sequence ID" value="QEA08167.1"/>
    <property type="molecule type" value="Genomic_DNA"/>
</dbReference>
<evidence type="ECO:0000313" key="1">
    <source>
        <dbReference type="EMBL" id="QEA08167.1"/>
    </source>
</evidence>
<accession>A0A5B8RM62</accession>
<sequence>MIKWIDSKQITAYGASFFKKINEIAKIIFIDLRNVHNKVGNATIRMGKKCTLERFVVHIIHRFAGKIIEIVQIIFIFLDLKFDTRAFDL</sequence>
<proteinExistence type="predicted"/>
<protein>
    <submittedName>
        <fullName evidence="1">Uncharacterized protein</fullName>
    </submittedName>
</protein>
<reference evidence="1" key="1">
    <citation type="submission" date="2019-06" db="EMBL/GenBank/DDBJ databases">
        <authorList>
            <person name="Murdoch R.W."/>
            <person name="Fathepure B."/>
        </authorList>
    </citation>
    <scope>NUCLEOTIDE SEQUENCE</scope>
</reference>